<dbReference type="SUPFAM" id="SSF55060">
    <property type="entry name" value="GHMP Kinase, C-terminal domain"/>
    <property type="match status" value="1"/>
</dbReference>
<dbReference type="AlphaFoldDB" id="A0A0R1YNF6"/>
<dbReference type="InterPro" id="IPR029765">
    <property type="entry name" value="Mev_diP_decarb"/>
</dbReference>
<keyword evidence="5" id="KW-0067">ATP-binding</keyword>
<reference evidence="10 11" key="1">
    <citation type="journal article" date="2015" name="Genome Announc.">
        <title>Expanding the biotechnology potential of lactobacilli through comparative genomics of 213 strains and associated genera.</title>
        <authorList>
            <person name="Sun Z."/>
            <person name="Harris H.M."/>
            <person name="McCann A."/>
            <person name="Guo C."/>
            <person name="Argimon S."/>
            <person name="Zhang W."/>
            <person name="Yang X."/>
            <person name="Jeffery I.B."/>
            <person name="Cooney J.C."/>
            <person name="Kagawa T.F."/>
            <person name="Liu W."/>
            <person name="Song Y."/>
            <person name="Salvetti E."/>
            <person name="Wrobel A."/>
            <person name="Rasinkangas P."/>
            <person name="Parkhill J."/>
            <person name="Rea M.C."/>
            <person name="O'Sullivan O."/>
            <person name="Ritari J."/>
            <person name="Douillard F.P."/>
            <person name="Paul Ross R."/>
            <person name="Yang R."/>
            <person name="Briner A.E."/>
            <person name="Felis G.E."/>
            <person name="de Vos W.M."/>
            <person name="Barrangou R."/>
            <person name="Klaenhammer T.R."/>
            <person name="Caufield P.W."/>
            <person name="Cui Y."/>
            <person name="Zhang H."/>
            <person name="O'Toole P.W."/>
        </authorList>
    </citation>
    <scope>NUCLEOTIDE SEQUENCE [LARGE SCALE GENOMIC DNA]</scope>
    <source>
        <strain evidence="10 11">DSM 18390</strain>
    </source>
</reference>
<dbReference type="SUPFAM" id="SSF54211">
    <property type="entry name" value="Ribosomal protein S5 domain 2-like"/>
    <property type="match status" value="1"/>
</dbReference>
<comment type="caution">
    <text evidence="10">The sequence shown here is derived from an EMBL/GenBank/DDBJ whole genome shotgun (WGS) entry which is preliminary data.</text>
</comment>
<dbReference type="PANTHER" id="PTHR10977:SF3">
    <property type="entry name" value="DIPHOSPHOMEVALONATE DECARBOXYLASE"/>
    <property type="match status" value="1"/>
</dbReference>
<evidence type="ECO:0000256" key="3">
    <source>
        <dbReference type="ARBA" id="ARBA00022516"/>
    </source>
</evidence>
<feature type="domain" description="Diphosphomevalonate decarboxylase-like N-terminal" evidence="9">
    <location>
        <begin position="21"/>
        <end position="176"/>
    </location>
</feature>
<evidence type="ECO:0000259" key="8">
    <source>
        <dbReference type="Pfam" id="PF18376"/>
    </source>
</evidence>
<dbReference type="Pfam" id="PF22700">
    <property type="entry name" value="MVD-like_N"/>
    <property type="match status" value="1"/>
</dbReference>
<keyword evidence="4" id="KW-0547">Nucleotide-binding</keyword>
<dbReference type="EMBL" id="AZFZ01000027">
    <property type="protein sequence ID" value="KRM43789.1"/>
    <property type="molecule type" value="Genomic_DNA"/>
</dbReference>
<dbReference type="GO" id="GO:0005829">
    <property type="term" value="C:cytosol"/>
    <property type="evidence" value="ECO:0007669"/>
    <property type="project" value="InterPro"/>
</dbReference>
<dbReference type="NCBIfam" id="TIGR01240">
    <property type="entry name" value="mevDPdecarb"/>
    <property type="match status" value="1"/>
</dbReference>
<evidence type="ECO:0000256" key="7">
    <source>
        <dbReference type="ARBA" id="ARBA00023239"/>
    </source>
</evidence>
<dbReference type="InterPro" id="IPR020568">
    <property type="entry name" value="Ribosomal_Su5_D2-typ_SF"/>
</dbReference>
<sequence length="336" mass="35885">MTTRLEKLMTTLSNNAVTARAHTNIALVKYWGKKDENLIIPYTGSLSLTLDYFYTDTQVAFDANLTTDDVQIDGQPASAKTTARVSRFLDIVRQRSGITQSAAVRSTNHVPTAAGLASSASAFAALAAASSRAAGMDLSLTDLSRLARRGSGSACRSIFGGFAEWQPGTDDTNSYAIPIKSHGLADLRVIALTTAKGPKAISSRQGMRLSVTTSPYYPAWIQTAQADLVALKAALAAADFSAIGKISELNAMRMHALTLSADPDFTYFNGQTLTIIDLVKSLRHSGVECYYTIDAGPNVKVLCQSETTEKIVTTFSKVLGDENVIVTKPGPGVQYL</sequence>
<dbReference type="InterPro" id="IPR041431">
    <property type="entry name" value="Mvd1_C"/>
</dbReference>
<dbReference type="Gene3D" id="3.30.70.890">
    <property type="entry name" value="GHMP kinase, C-terminal domain"/>
    <property type="match status" value="1"/>
</dbReference>
<dbReference type="GO" id="GO:0005524">
    <property type="term" value="F:ATP binding"/>
    <property type="evidence" value="ECO:0007669"/>
    <property type="project" value="UniProtKB-KW"/>
</dbReference>
<evidence type="ECO:0000313" key="11">
    <source>
        <dbReference type="Proteomes" id="UP000051010"/>
    </source>
</evidence>
<dbReference type="EC" id="4.1.1.33" evidence="2"/>
<evidence type="ECO:0000313" key="10">
    <source>
        <dbReference type="EMBL" id="KRM43789.1"/>
    </source>
</evidence>
<protein>
    <recommendedName>
        <fullName evidence="2">diphosphomevalonate decarboxylase</fullName>
        <ecNumber evidence="2">4.1.1.33</ecNumber>
    </recommendedName>
</protein>
<evidence type="ECO:0000259" key="9">
    <source>
        <dbReference type="Pfam" id="PF22700"/>
    </source>
</evidence>
<evidence type="ECO:0000256" key="1">
    <source>
        <dbReference type="ARBA" id="ARBA00008831"/>
    </source>
</evidence>
<dbReference type="PANTHER" id="PTHR10977">
    <property type="entry name" value="DIPHOSPHOMEVALONATE DECARBOXYLASE"/>
    <property type="match status" value="1"/>
</dbReference>
<dbReference type="Gene3D" id="3.30.230.10">
    <property type="match status" value="1"/>
</dbReference>
<dbReference type="FunFam" id="3.30.230.10:FF:000072">
    <property type="entry name" value="Diphosphomevalonate decarboxylase"/>
    <property type="match status" value="1"/>
</dbReference>
<feature type="domain" description="Mvd1 C-terminal" evidence="8">
    <location>
        <begin position="193"/>
        <end position="322"/>
    </location>
</feature>
<dbReference type="PIRSF" id="PIRSF015950">
    <property type="entry name" value="Mev_P_decrbx"/>
    <property type="match status" value="1"/>
</dbReference>
<dbReference type="Proteomes" id="UP000051010">
    <property type="component" value="Unassembled WGS sequence"/>
</dbReference>
<dbReference type="InterPro" id="IPR036554">
    <property type="entry name" value="GHMP_kinase_C_sf"/>
</dbReference>
<evidence type="ECO:0000256" key="5">
    <source>
        <dbReference type="ARBA" id="ARBA00022840"/>
    </source>
</evidence>
<evidence type="ECO:0000256" key="2">
    <source>
        <dbReference type="ARBA" id="ARBA00012296"/>
    </source>
</evidence>
<dbReference type="InterPro" id="IPR014721">
    <property type="entry name" value="Ribsml_uS5_D2-typ_fold_subgr"/>
</dbReference>
<dbReference type="GO" id="GO:0019287">
    <property type="term" value="P:isopentenyl diphosphate biosynthetic process, mevalonate pathway"/>
    <property type="evidence" value="ECO:0007669"/>
    <property type="project" value="InterPro"/>
</dbReference>
<dbReference type="InterPro" id="IPR053859">
    <property type="entry name" value="MVD-like_N"/>
</dbReference>
<name>A0A0R1YNF6_9LACO</name>
<comment type="similarity">
    <text evidence="1">Belongs to the diphosphomevalonate decarboxylase family.</text>
</comment>
<evidence type="ECO:0000256" key="6">
    <source>
        <dbReference type="ARBA" id="ARBA00023098"/>
    </source>
</evidence>
<accession>A0A0R1YNF6</accession>
<dbReference type="GO" id="GO:0004163">
    <property type="term" value="F:diphosphomevalonate decarboxylase activity"/>
    <property type="evidence" value="ECO:0007669"/>
    <property type="project" value="UniProtKB-EC"/>
</dbReference>
<evidence type="ECO:0000256" key="4">
    <source>
        <dbReference type="ARBA" id="ARBA00022741"/>
    </source>
</evidence>
<keyword evidence="6" id="KW-0443">Lipid metabolism</keyword>
<dbReference type="InterPro" id="IPR005935">
    <property type="entry name" value="Mev_decarb"/>
</dbReference>
<proteinExistence type="inferred from homology"/>
<organism evidence="10 11">
    <name type="scientific">Lentilactobacillus parafarraginis DSM 18390 = JCM 14109</name>
    <dbReference type="NCBI Taxonomy" id="1423786"/>
    <lineage>
        <taxon>Bacteria</taxon>
        <taxon>Bacillati</taxon>
        <taxon>Bacillota</taxon>
        <taxon>Bacilli</taxon>
        <taxon>Lactobacillales</taxon>
        <taxon>Lactobacillaceae</taxon>
        <taxon>Lentilactobacillus</taxon>
    </lineage>
</organism>
<keyword evidence="3" id="KW-0444">Lipid biosynthesis</keyword>
<dbReference type="Pfam" id="PF18376">
    <property type="entry name" value="MDD_C"/>
    <property type="match status" value="1"/>
</dbReference>
<keyword evidence="7" id="KW-0456">Lyase</keyword>
<dbReference type="PATRIC" id="fig|1423786.4.peg.1332"/>
<gene>
    <name evidence="10" type="ORF">FD47_GL001234</name>
</gene>